<keyword evidence="1" id="KW-0472">Membrane</keyword>
<keyword evidence="1" id="KW-0812">Transmembrane</keyword>
<keyword evidence="1" id="KW-1133">Transmembrane helix</keyword>
<sequence length="453" mass="45851">MTSRIAVQRDVASLPAGKQYPATRGTVVAIRALLSASVRTIADVDQRAAAAERQAADDKTLIHPIMVAGASLHSGRPPVGAITTWAEVDAALFAFCTEVSARATGLGREAIRAGDAPAASVFLRTADRAHDLAASHRQAAPAQPPALTRAAPTHGKSTLATATTVLDAGNNALALPVTSTGLALAPPLALAPTGAVAVGATVAGTGGGGLGILFGLIGVGMGAKATYRGRTSWKELRDLSARLGGLDDDVRSHLMAGIADHGAAQKRRKMWGGLGAMSLGSVAMIAGALSIAAALTAGITAGTLGIGAAVIGIAAAIFGLGLLIGRWVHKRNKRKKWQDTADAGAAKLVSSAGQTKDAVLRTEARATIAALGLDPTADAGQLTADIARVLHTEVTSGRKLIAFQVLHYLTSGVPSESVQAGLVLEALHVDPAKVLTLSRDAAVGEIARKLTHG</sequence>
<dbReference type="RefSeq" id="WP_191830308.1">
    <property type="nucleotide sequence ID" value="NZ_JACYHB010000019.1"/>
</dbReference>
<dbReference type="EMBL" id="JACYHB010000019">
    <property type="protein sequence ID" value="MBD8080737.1"/>
    <property type="molecule type" value="Genomic_DNA"/>
</dbReference>
<name>A0A927J2M2_9MICO</name>
<evidence type="ECO:0000256" key="1">
    <source>
        <dbReference type="SAM" id="Phobius"/>
    </source>
</evidence>
<keyword evidence="3" id="KW-1185">Reference proteome</keyword>
<reference evidence="2" key="2">
    <citation type="submission" date="2020-09" db="EMBL/GenBank/DDBJ databases">
        <authorList>
            <person name="Yu Y."/>
        </authorList>
    </citation>
    <scope>NUCLEOTIDE SEQUENCE</scope>
    <source>
        <strain evidence="2">KCTC 49039</strain>
    </source>
</reference>
<feature type="transmembrane region" description="Helical" evidence="1">
    <location>
        <begin position="305"/>
        <end position="328"/>
    </location>
</feature>
<evidence type="ECO:0000313" key="3">
    <source>
        <dbReference type="Proteomes" id="UP000610846"/>
    </source>
</evidence>
<dbReference type="AlphaFoldDB" id="A0A927J2M2"/>
<accession>A0A927J2M2</accession>
<protein>
    <submittedName>
        <fullName evidence="2">Uncharacterized protein</fullName>
    </submittedName>
</protein>
<evidence type="ECO:0000313" key="2">
    <source>
        <dbReference type="EMBL" id="MBD8080737.1"/>
    </source>
</evidence>
<dbReference type="Proteomes" id="UP000610846">
    <property type="component" value="Unassembled WGS sequence"/>
</dbReference>
<proteinExistence type="predicted"/>
<organism evidence="2 3">
    <name type="scientific">Cellulosimicrobium arenosum</name>
    <dbReference type="NCBI Taxonomy" id="2708133"/>
    <lineage>
        <taxon>Bacteria</taxon>
        <taxon>Bacillati</taxon>
        <taxon>Actinomycetota</taxon>
        <taxon>Actinomycetes</taxon>
        <taxon>Micrococcales</taxon>
        <taxon>Promicromonosporaceae</taxon>
        <taxon>Cellulosimicrobium</taxon>
    </lineage>
</organism>
<gene>
    <name evidence="2" type="ORF">IF651_16975</name>
</gene>
<feature type="transmembrane region" description="Helical" evidence="1">
    <location>
        <begin position="274"/>
        <end position="299"/>
    </location>
</feature>
<comment type="caution">
    <text evidence="2">The sequence shown here is derived from an EMBL/GenBank/DDBJ whole genome shotgun (WGS) entry which is preliminary data.</text>
</comment>
<reference evidence="2" key="1">
    <citation type="journal article" date="2018" name="Curr. Microbiol.">
        <title>Cellulosimicrobium arenosum sp. nov., Isolated from Marine Sediment Sand.</title>
        <authorList>
            <person name="Oh M."/>
            <person name="Kim J.H."/>
            <person name="Yoon J.H."/>
            <person name="Schumann P."/>
            <person name="Kim W."/>
        </authorList>
    </citation>
    <scope>NUCLEOTIDE SEQUENCE</scope>
    <source>
        <strain evidence="2">KCTC 49039</strain>
    </source>
</reference>